<proteinExistence type="predicted"/>
<protein>
    <submittedName>
        <fullName evidence="1">Uncharacterized protein</fullName>
    </submittedName>
</protein>
<evidence type="ECO:0000313" key="1">
    <source>
        <dbReference type="EMBL" id="KAH7949465.1"/>
    </source>
</evidence>
<gene>
    <name evidence="1" type="ORF">HPB49_010868</name>
</gene>
<accession>A0ACB8CR07</accession>
<name>A0ACB8CR07_DERSI</name>
<organism evidence="1 2">
    <name type="scientific">Dermacentor silvarum</name>
    <name type="common">Tick</name>
    <dbReference type="NCBI Taxonomy" id="543639"/>
    <lineage>
        <taxon>Eukaryota</taxon>
        <taxon>Metazoa</taxon>
        <taxon>Ecdysozoa</taxon>
        <taxon>Arthropoda</taxon>
        <taxon>Chelicerata</taxon>
        <taxon>Arachnida</taxon>
        <taxon>Acari</taxon>
        <taxon>Parasitiformes</taxon>
        <taxon>Ixodida</taxon>
        <taxon>Ixodoidea</taxon>
        <taxon>Ixodidae</taxon>
        <taxon>Rhipicephalinae</taxon>
        <taxon>Dermacentor</taxon>
    </lineage>
</organism>
<sequence>MSQVKERKRRKLYLVDADAPFVVPRSTLWYNKQRPITPSTSAAHPLTDALPDDAADTADTANCDENRQRGIGVAASSADTDDSALAYLSDAQPPRTTSEAGITSDDLFDDEQTEFVDAVSESGCSGEDSDHTDEERSDPANGPVPQFHDTELLAQCVRHFGNKTLPSSSTTLAEAVVLIMAFVVAHGLTWSAVDDLLKLVDALFGHRPSGLPNVNR</sequence>
<comment type="caution">
    <text evidence="1">The sequence shown here is derived from an EMBL/GenBank/DDBJ whole genome shotgun (WGS) entry which is preliminary data.</text>
</comment>
<evidence type="ECO:0000313" key="2">
    <source>
        <dbReference type="Proteomes" id="UP000821865"/>
    </source>
</evidence>
<dbReference type="EMBL" id="CM023474">
    <property type="protein sequence ID" value="KAH7949465.1"/>
    <property type="molecule type" value="Genomic_DNA"/>
</dbReference>
<reference evidence="1" key="1">
    <citation type="submission" date="2020-05" db="EMBL/GenBank/DDBJ databases">
        <title>Large-scale comparative analyses of tick genomes elucidate their genetic diversity and vector capacities.</title>
        <authorList>
            <person name="Jia N."/>
            <person name="Wang J."/>
            <person name="Shi W."/>
            <person name="Du L."/>
            <person name="Sun Y."/>
            <person name="Zhan W."/>
            <person name="Jiang J."/>
            <person name="Wang Q."/>
            <person name="Zhang B."/>
            <person name="Ji P."/>
            <person name="Sakyi L.B."/>
            <person name="Cui X."/>
            <person name="Yuan T."/>
            <person name="Jiang B."/>
            <person name="Yang W."/>
            <person name="Lam T.T.-Y."/>
            <person name="Chang Q."/>
            <person name="Ding S."/>
            <person name="Wang X."/>
            <person name="Zhu J."/>
            <person name="Ruan X."/>
            <person name="Zhao L."/>
            <person name="Wei J."/>
            <person name="Que T."/>
            <person name="Du C."/>
            <person name="Cheng J."/>
            <person name="Dai P."/>
            <person name="Han X."/>
            <person name="Huang E."/>
            <person name="Gao Y."/>
            <person name="Liu J."/>
            <person name="Shao H."/>
            <person name="Ye R."/>
            <person name="Li L."/>
            <person name="Wei W."/>
            <person name="Wang X."/>
            <person name="Wang C."/>
            <person name="Yang T."/>
            <person name="Huo Q."/>
            <person name="Li W."/>
            <person name="Guo W."/>
            <person name="Chen H."/>
            <person name="Zhou L."/>
            <person name="Ni X."/>
            <person name="Tian J."/>
            <person name="Zhou Y."/>
            <person name="Sheng Y."/>
            <person name="Liu T."/>
            <person name="Pan Y."/>
            <person name="Xia L."/>
            <person name="Li J."/>
            <person name="Zhao F."/>
            <person name="Cao W."/>
        </authorList>
    </citation>
    <scope>NUCLEOTIDE SEQUENCE</scope>
    <source>
        <strain evidence="1">Dsil-2018</strain>
    </source>
</reference>
<keyword evidence="2" id="KW-1185">Reference proteome</keyword>
<dbReference type="Proteomes" id="UP000821865">
    <property type="component" value="Chromosome 5"/>
</dbReference>